<feature type="transmembrane region" description="Helical" evidence="1">
    <location>
        <begin position="31"/>
        <end position="55"/>
    </location>
</feature>
<keyword evidence="1" id="KW-0812">Transmembrane</keyword>
<dbReference type="Proteomes" id="UP001244586">
    <property type="component" value="Chromosome"/>
</dbReference>
<dbReference type="Proteomes" id="UP000321274">
    <property type="component" value="Unassembled WGS sequence"/>
</dbReference>
<dbReference type="EMBL" id="CP022298">
    <property type="protein sequence ID" value="AZN62595.1"/>
    <property type="molecule type" value="Genomic_DNA"/>
</dbReference>
<dbReference type="Proteomes" id="UP000276980">
    <property type="component" value="Chromosome"/>
</dbReference>
<dbReference type="NCBIfam" id="NF045538">
    <property type="entry name" value="AciT"/>
    <property type="match status" value="1"/>
</dbReference>
<keyword evidence="1" id="KW-1133">Transmembrane helix</keyword>
<dbReference type="EMBL" id="BJUJ01000044">
    <property type="protein sequence ID" value="GEK44485.1"/>
    <property type="molecule type" value="Genomic_DNA"/>
</dbReference>
<evidence type="ECO:0000313" key="3">
    <source>
        <dbReference type="EMBL" id="GEK44485.1"/>
    </source>
</evidence>
<evidence type="ECO:0000313" key="4">
    <source>
        <dbReference type="EMBL" id="MDG9787456.1"/>
    </source>
</evidence>
<dbReference type="AlphaFoldDB" id="A0A0W8GWV7"/>
<reference evidence="4" key="7">
    <citation type="submission" date="2022-09" db="EMBL/GenBank/DDBJ databases">
        <title>Intensive care unit water sources are persistently colonized with multi-drug resistant bacteria and are the site of extensive horizontal gene transfer of antibiotic resistance genes.</title>
        <authorList>
            <person name="Diorio-Toth L."/>
        </authorList>
    </citation>
    <scope>NUCLEOTIDE SEQUENCE</scope>
    <source>
        <strain evidence="8">GD03725</strain>
        <strain evidence="5">GD03851</strain>
        <strain evidence="6">GD03885</strain>
        <strain evidence="7">GD03920</strain>
        <strain evidence="4">GD04065</strain>
    </source>
</reference>
<dbReference type="InterPro" id="IPR053771">
    <property type="entry name" value="AciT"/>
</dbReference>
<dbReference type="EMBL" id="CP121776">
    <property type="protein sequence ID" value="WMG19197.1"/>
    <property type="molecule type" value="Genomic_DNA"/>
</dbReference>
<proteinExistence type="predicted"/>
<reference evidence="3 18" key="5">
    <citation type="submission" date="2019-07" db="EMBL/GenBank/DDBJ databases">
        <title>Whole genome shotgun sequence of Acinetobacter johnsonii NBRC 102197.</title>
        <authorList>
            <person name="Hosoyama A."/>
            <person name="Uohara A."/>
            <person name="Ohji S."/>
            <person name="Ichikawa N."/>
        </authorList>
    </citation>
    <scope>NUCLEOTIDE SEQUENCE [LARGE SCALE GENOMIC DNA]</scope>
    <source>
        <strain evidence="3 18">NBRC 102197</strain>
    </source>
</reference>
<accession>A0A0W8GWV7</accession>
<dbReference type="Proteomes" id="UP000254227">
    <property type="component" value="Unassembled WGS sequence"/>
</dbReference>
<dbReference type="EMBL" id="UFRV01000006">
    <property type="protein sequence ID" value="SUT98241.1"/>
    <property type="molecule type" value="Genomic_DNA"/>
</dbReference>
<dbReference type="Proteomes" id="UP001161567">
    <property type="component" value="Unassembled WGS sequence"/>
</dbReference>
<evidence type="ECO:0000313" key="6">
    <source>
        <dbReference type="EMBL" id="MDH0825121.1"/>
    </source>
</evidence>
<evidence type="ECO:0000313" key="19">
    <source>
        <dbReference type="Proteomes" id="UP000595107"/>
    </source>
</evidence>
<dbReference type="EMBL" id="JAOCDR010000004">
    <property type="protein sequence ID" value="MDH0655276.1"/>
    <property type="molecule type" value="Genomic_DNA"/>
</dbReference>
<reference evidence="11 14" key="1">
    <citation type="submission" date="2017-02" db="EMBL/GenBank/DDBJ databases">
        <authorList>
            <person name="Peterson S.W."/>
        </authorList>
    </citation>
    <scope>NUCLEOTIDE SEQUENCE [LARGE SCALE GENOMIC DNA]</scope>
    <source>
        <strain evidence="11">C6</strain>
    </source>
</reference>
<evidence type="ECO:0000256" key="1">
    <source>
        <dbReference type="SAM" id="Phobius"/>
    </source>
</evidence>
<evidence type="ECO:0000313" key="13">
    <source>
        <dbReference type="EMBL" id="WMG19197.1"/>
    </source>
</evidence>
<evidence type="ECO:0000313" key="16">
    <source>
        <dbReference type="Proteomes" id="UP000254227"/>
    </source>
</evidence>
<dbReference type="Proteomes" id="UP000196240">
    <property type="component" value="Unassembled WGS sequence"/>
</dbReference>
<dbReference type="Proteomes" id="UP000595107">
    <property type="component" value="Chromosome"/>
</dbReference>
<evidence type="ECO:0000313" key="5">
    <source>
        <dbReference type="EMBL" id="MDH0655276.1"/>
    </source>
</evidence>
<evidence type="ECO:0000313" key="12">
    <source>
        <dbReference type="EMBL" id="SUT98241.1"/>
    </source>
</evidence>
<evidence type="ECO:0000313" key="10">
    <source>
        <dbReference type="EMBL" id="QPS03961.1"/>
    </source>
</evidence>
<dbReference type="RefSeq" id="WP_004691806.1">
    <property type="nucleotide sequence ID" value="NZ_BBTB01000006.1"/>
</dbReference>
<dbReference type="Proteomes" id="UP001160116">
    <property type="component" value="Unassembled WGS sequence"/>
</dbReference>
<gene>
    <name evidence="11" type="ORF">ACNJC6_01292</name>
    <name evidence="3" type="ORF">AJO04nite_17430</name>
    <name evidence="2" type="ORF">CFH90_00430</name>
    <name evidence="9" type="ORF">DI542_05035</name>
    <name evidence="10" type="ORF">I6G67_17715</name>
    <name evidence="7" type="ORF">N5C10_16050</name>
    <name evidence="6" type="ORF">N5C97_01080</name>
    <name evidence="5" type="ORF">N5D11_03970</name>
    <name evidence="8" type="ORF">N5I27_16500</name>
    <name evidence="4" type="ORF">N7566_10755</name>
    <name evidence="12" type="ORF">NCTC10308_02769</name>
    <name evidence="13" type="ORF">QBJ73_06440</name>
</gene>
<keyword evidence="1" id="KW-0472">Membrane</keyword>
<dbReference type="Proteomes" id="UP000249282">
    <property type="component" value="Unassembled WGS sequence"/>
</dbReference>
<evidence type="ECO:0000313" key="11">
    <source>
        <dbReference type="EMBL" id="SJX21672.1"/>
    </source>
</evidence>
<protein>
    <submittedName>
        <fullName evidence="9">Uncharacterized protein</fullName>
    </submittedName>
</protein>
<dbReference type="EMBL" id="JAOECG010000012">
    <property type="protein sequence ID" value="MDG9787456.1"/>
    <property type="molecule type" value="Genomic_DNA"/>
</dbReference>
<dbReference type="EMBL" id="JAOCBE010000001">
    <property type="protein sequence ID" value="MDH0970676.1"/>
    <property type="molecule type" value="Genomic_DNA"/>
</dbReference>
<evidence type="ECO:0000313" key="9">
    <source>
        <dbReference type="EMBL" id="PZQ92512.1"/>
    </source>
</evidence>
<keyword evidence="20" id="KW-1185">Reference proteome</keyword>
<dbReference type="Proteomes" id="UP001161099">
    <property type="component" value="Unassembled WGS sequence"/>
</dbReference>
<evidence type="ECO:0000313" key="20">
    <source>
        <dbReference type="Proteomes" id="UP001244586"/>
    </source>
</evidence>
<dbReference type="EMBL" id="JAOCIL010000001">
    <property type="protein sequence ID" value="MDH1439891.1"/>
    <property type="molecule type" value="Genomic_DNA"/>
</dbReference>
<dbReference type="EMBL" id="JAOCCL010000002">
    <property type="protein sequence ID" value="MDH0825121.1"/>
    <property type="molecule type" value="Genomic_DNA"/>
</dbReference>
<dbReference type="GeneID" id="56337622"/>
<dbReference type="Proteomes" id="UP001157887">
    <property type="component" value="Unassembled WGS sequence"/>
</dbReference>
<evidence type="ECO:0000313" key="18">
    <source>
        <dbReference type="Proteomes" id="UP000321274"/>
    </source>
</evidence>
<evidence type="ECO:0000313" key="14">
    <source>
        <dbReference type="Proteomes" id="UP000196240"/>
    </source>
</evidence>
<dbReference type="Proteomes" id="UP001159915">
    <property type="component" value="Unassembled WGS sequence"/>
</dbReference>
<reference evidence="2 17" key="2">
    <citation type="submission" date="2017-06" db="EMBL/GenBank/DDBJ databases">
        <title>Complete Genome Sequence of the Carbazole-Degrading Bacterium Acinetobacter johnsonii IC001.</title>
        <authorList>
            <person name="Vejarano F."/>
            <person name="Suzuki-Minakuchi C."/>
            <person name="Ohtsubo Y."/>
            <person name="Tsuda M."/>
            <person name="Okada K."/>
            <person name="Nojiri H."/>
        </authorList>
    </citation>
    <scope>NUCLEOTIDE SEQUENCE [LARGE SCALE GENOMIC DNA]</scope>
    <source>
        <strain evidence="2 17">IC001</strain>
    </source>
</reference>
<evidence type="ECO:0000313" key="7">
    <source>
        <dbReference type="EMBL" id="MDH0970676.1"/>
    </source>
</evidence>
<dbReference type="EMBL" id="FUUY01000003">
    <property type="protein sequence ID" value="SJX21672.1"/>
    <property type="molecule type" value="Genomic_DNA"/>
</dbReference>
<sequence length="111" mass="12574">MVTANLATIVGLSLVAAALIAVFFSPYRRWLSFMVAGMVFWGILEVIRLGVQAVFEMPITYSYLTALTSAMLIVTMLLLREDRRAERALAQRRCIEHTPVYEDDQQQCSSR</sequence>
<feature type="transmembrane region" description="Helical" evidence="1">
    <location>
        <begin position="61"/>
        <end position="79"/>
    </location>
</feature>
<reference evidence="9 15" key="3">
    <citation type="submission" date="2017-11" db="EMBL/GenBank/DDBJ databases">
        <title>Infants hospitalized years apart are colonized by the same room-sourced microbial strains.</title>
        <authorList>
            <person name="Brooks B."/>
            <person name="Olm M.R."/>
            <person name="Firek B.A."/>
            <person name="Baker R."/>
            <person name="Thomas B.C."/>
            <person name="Morowitz M.J."/>
            <person name="Banfield J.F."/>
        </authorList>
    </citation>
    <scope>NUCLEOTIDE SEQUENCE [LARGE SCALE GENOMIC DNA]</scope>
    <source>
        <strain evidence="9">S2_003_000_R3_20</strain>
    </source>
</reference>
<reference evidence="12 16" key="4">
    <citation type="submission" date="2018-06" db="EMBL/GenBank/DDBJ databases">
        <authorList>
            <consortium name="Pathogen Informatics"/>
            <person name="Doyle S."/>
        </authorList>
    </citation>
    <scope>NUCLEOTIDE SEQUENCE [LARGE SCALE GENOMIC DNA]</scope>
    <source>
        <strain evidence="12 16">NCTC10308</strain>
    </source>
</reference>
<name>A0A0W8GWV7_ACIJO</name>
<dbReference type="EMBL" id="CP065666">
    <property type="protein sequence ID" value="QPS03961.1"/>
    <property type="molecule type" value="Genomic_DNA"/>
</dbReference>
<organism evidence="9 15">
    <name type="scientific">Acinetobacter johnsonii</name>
    <dbReference type="NCBI Taxonomy" id="40214"/>
    <lineage>
        <taxon>Bacteria</taxon>
        <taxon>Pseudomonadati</taxon>
        <taxon>Pseudomonadota</taxon>
        <taxon>Gammaproteobacteria</taxon>
        <taxon>Moraxellales</taxon>
        <taxon>Moraxellaceae</taxon>
        <taxon>Acinetobacter</taxon>
    </lineage>
</organism>
<reference evidence="10 19" key="6">
    <citation type="submission" date="2020-12" db="EMBL/GenBank/DDBJ databases">
        <title>FDA dAtabase for Regulatory Grade micrObial Sequences (FDA-ARGOS): Supporting development and validation of Infectious Disease Dx tests.</title>
        <authorList>
            <person name="Sproer C."/>
            <person name="Gronow S."/>
            <person name="Severitt S."/>
            <person name="Schroder I."/>
            <person name="Tallon L."/>
            <person name="Sadzewicz L."/>
            <person name="Zhao X."/>
            <person name="Boylan J."/>
            <person name="Ott S."/>
            <person name="Bowen H."/>
            <person name="Vavikolanu K."/>
            <person name="Mehta A."/>
            <person name="Aluvathingal J."/>
            <person name="Nadendla S."/>
            <person name="Lowell S."/>
            <person name="Myers T."/>
            <person name="Yan Y."/>
            <person name="Sichtig H."/>
        </authorList>
    </citation>
    <scope>NUCLEOTIDE SEQUENCE [LARGE SCALE GENOMIC DNA]</scope>
    <source>
        <strain evidence="10 19">FDAARGOS_910</strain>
    </source>
</reference>
<evidence type="ECO:0000313" key="2">
    <source>
        <dbReference type="EMBL" id="AZN62595.1"/>
    </source>
</evidence>
<evidence type="ECO:0000313" key="8">
    <source>
        <dbReference type="EMBL" id="MDH1439891.1"/>
    </source>
</evidence>
<evidence type="ECO:0000313" key="15">
    <source>
        <dbReference type="Proteomes" id="UP000249282"/>
    </source>
</evidence>
<dbReference type="EMBL" id="QFQJ01000017">
    <property type="protein sequence ID" value="PZQ92512.1"/>
    <property type="molecule type" value="Genomic_DNA"/>
</dbReference>
<reference evidence="13 20" key="8">
    <citation type="submission" date="2023-04" db="EMBL/GenBank/DDBJ databases">
        <title>Acinetobacter johnsonii isolate AYTCM encoding NDM-1, OXA-58 and PER-1.</title>
        <authorList>
            <person name="Tian C."/>
            <person name="Wang S."/>
            <person name="Fan X."/>
            <person name="Xia D."/>
        </authorList>
    </citation>
    <scope>NUCLEOTIDE SEQUENCE [LARGE SCALE GENOMIC DNA]</scope>
    <source>
        <strain evidence="13 20">AYTCM</strain>
    </source>
</reference>
<feature type="transmembrane region" description="Helical" evidence="1">
    <location>
        <begin position="6"/>
        <end position="24"/>
    </location>
</feature>
<evidence type="ECO:0000313" key="17">
    <source>
        <dbReference type="Proteomes" id="UP000276980"/>
    </source>
</evidence>